<dbReference type="Proteomes" id="UP000027195">
    <property type="component" value="Unassembled WGS sequence"/>
</dbReference>
<dbReference type="InParanoid" id="A0A067LTF2"/>
<gene>
    <name evidence="1" type="ORF">BOTBODRAFT_181450</name>
</gene>
<dbReference type="HOGENOM" id="CLU_1396084_0_0_1"/>
<name>A0A067LTF2_BOTB1</name>
<proteinExistence type="predicted"/>
<dbReference type="InterPro" id="IPR011009">
    <property type="entry name" value="Kinase-like_dom_sf"/>
</dbReference>
<organism evidence="1 2">
    <name type="scientific">Botryobasidium botryosum (strain FD-172 SS1)</name>
    <dbReference type="NCBI Taxonomy" id="930990"/>
    <lineage>
        <taxon>Eukaryota</taxon>
        <taxon>Fungi</taxon>
        <taxon>Dikarya</taxon>
        <taxon>Basidiomycota</taxon>
        <taxon>Agaricomycotina</taxon>
        <taxon>Agaricomycetes</taxon>
        <taxon>Cantharellales</taxon>
        <taxon>Botryobasidiaceae</taxon>
        <taxon>Botryobasidium</taxon>
    </lineage>
</organism>
<dbReference type="EMBL" id="KL198130">
    <property type="protein sequence ID" value="KDQ06578.1"/>
    <property type="molecule type" value="Genomic_DNA"/>
</dbReference>
<dbReference type="Gene3D" id="1.10.510.10">
    <property type="entry name" value="Transferase(Phosphotransferase) domain 1"/>
    <property type="match status" value="1"/>
</dbReference>
<sequence length="195" mass="21626">MPTSSVIPHPRRRLITPLHKPNLALRLTDTALDASWFSRWTVHEGDARTRELWGIGIGGDCGVTARHCGADLAVMPAHHLILGKLTVQTVISHATQLLECVAFLHAHGFAHCNLKLDNVVDLRTGRLFIIDYELAVARVETEDEVVYAWACGRVLESIYSRFDGTGIRGDVDSAQLVQVWAVRDRPSVVRALLAY</sequence>
<evidence type="ECO:0008006" key="3">
    <source>
        <dbReference type="Google" id="ProtNLM"/>
    </source>
</evidence>
<evidence type="ECO:0000313" key="2">
    <source>
        <dbReference type="Proteomes" id="UP000027195"/>
    </source>
</evidence>
<keyword evidence="2" id="KW-1185">Reference proteome</keyword>
<dbReference type="OrthoDB" id="4062651at2759"/>
<dbReference type="AlphaFoldDB" id="A0A067LTF2"/>
<evidence type="ECO:0000313" key="1">
    <source>
        <dbReference type="EMBL" id="KDQ06578.1"/>
    </source>
</evidence>
<reference evidence="2" key="1">
    <citation type="journal article" date="2014" name="Proc. Natl. Acad. Sci. U.S.A.">
        <title>Extensive sampling of basidiomycete genomes demonstrates inadequacy of the white-rot/brown-rot paradigm for wood decay fungi.</title>
        <authorList>
            <person name="Riley R."/>
            <person name="Salamov A.A."/>
            <person name="Brown D.W."/>
            <person name="Nagy L.G."/>
            <person name="Floudas D."/>
            <person name="Held B.W."/>
            <person name="Levasseur A."/>
            <person name="Lombard V."/>
            <person name="Morin E."/>
            <person name="Otillar R."/>
            <person name="Lindquist E.A."/>
            <person name="Sun H."/>
            <person name="LaButti K.M."/>
            <person name="Schmutz J."/>
            <person name="Jabbour D."/>
            <person name="Luo H."/>
            <person name="Baker S.E."/>
            <person name="Pisabarro A.G."/>
            <person name="Walton J.D."/>
            <person name="Blanchette R.A."/>
            <person name="Henrissat B."/>
            <person name="Martin F."/>
            <person name="Cullen D."/>
            <person name="Hibbett D.S."/>
            <person name="Grigoriev I.V."/>
        </authorList>
    </citation>
    <scope>NUCLEOTIDE SEQUENCE [LARGE SCALE GENOMIC DNA]</scope>
    <source>
        <strain evidence="2">FD-172 SS1</strain>
    </source>
</reference>
<protein>
    <recommendedName>
        <fullName evidence="3">Protein kinase domain-containing protein</fullName>
    </recommendedName>
</protein>
<dbReference type="SUPFAM" id="SSF56112">
    <property type="entry name" value="Protein kinase-like (PK-like)"/>
    <property type="match status" value="1"/>
</dbReference>
<accession>A0A067LTF2</accession>